<accession>A0A0A9D0T9</accession>
<feature type="compositionally biased region" description="Basic and acidic residues" evidence="1">
    <location>
        <begin position="758"/>
        <end position="772"/>
    </location>
</feature>
<proteinExistence type="predicted"/>
<dbReference type="GO" id="GO:0010073">
    <property type="term" value="P:meristem maintenance"/>
    <property type="evidence" value="ECO:0007669"/>
    <property type="project" value="InterPro"/>
</dbReference>
<feature type="region of interest" description="Disordered" evidence="1">
    <location>
        <begin position="251"/>
        <end position="284"/>
    </location>
</feature>
<organism evidence="3">
    <name type="scientific">Arundo donax</name>
    <name type="common">Giant reed</name>
    <name type="synonym">Donax arundinaceus</name>
    <dbReference type="NCBI Taxonomy" id="35708"/>
    <lineage>
        <taxon>Eukaryota</taxon>
        <taxon>Viridiplantae</taxon>
        <taxon>Streptophyta</taxon>
        <taxon>Embryophyta</taxon>
        <taxon>Tracheophyta</taxon>
        <taxon>Spermatophyta</taxon>
        <taxon>Magnoliopsida</taxon>
        <taxon>Liliopsida</taxon>
        <taxon>Poales</taxon>
        <taxon>Poaceae</taxon>
        <taxon>PACMAD clade</taxon>
        <taxon>Arundinoideae</taxon>
        <taxon>Arundineae</taxon>
        <taxon>Arundo</taxon>
    </lineage>
</organism>
<evidence type="ECO:0000259" key="2">
    <source>
        <dbReference type="Pfam" id="PF10536"/>
    </source>
</evidence>
<feature type="compositionally biased region" description="Basic and acidic residues" evidence="1">
    <location>
        <begin position="793"/>
        <end position="820"/>
    </location>
</feature>
<reference evidence="3" key="1">
    <citation type="submission" date="2014-09" db="EMBL/GenBank/DDBJ databases">
        <authorList>
            <person name="Magalhaes I.L.F."/>
            <person name="Oliveira U."/>
            <person name="Santos F.R."/>
            <person name="Vidigal T.H.D.A."/>
            <person name="Brescovit A.D."/>
            <person name="Santos A.J."/>
        </authorList>
    </citation>
    <scope>NUCLEOTIDE SEQUENCE</scope>
    <source>
        <tissue evidence="3">Shoot tissue taken approximately 20 cm above the soil surface</tissue>
    </source>
</reference>
<feature type="domain" description="Aminotransferase-like plant mobile" evidence="2">
    <location>
        <begin position="2"/>
        <end position="225"/>
    </location>
</feature>
<protein>
    <recommendedName>
        <fullName evidence="2">Aminotransferase-like plant mobile domain-containing protein</fullName>
    </recommendedName>
</protein>
<dbReference type="AlphaFoldDB" id="A0A0A9D0T9"/>
<dbReference type="PANTHER" id="PTHR46033:SF80">
    <property type="entry name" value="PROTEIN MAIN-LIKE 2-LIKE"/>
    <property type="match status" value="1"/>
</dbReference>
<dbReference type="Pfam" id="PF10536">
    <property type="entry name" value="PMD"/>
    <property type="match status" value="1"/>
</dbReference>
<dbReference type="InterPro" id="IPR044824">
    <property type="entry name" value="MAIN-like"/>
</dbReference>
<evidence type="ECO:0000313" key="3">
    <source>
        <dbReference type="EMBL" id="JAD82184.1"/>
    </source>
</evidence>
<reference evidence="3" key="2">
    <citation type="journal article" date="2015" name="Data Brief">
        <title>Shoot transcriptome of the giant reed, Arundo donax.</title>
        <authorList>
            <person name="Barrero R.A."/>
            <person name="Guerrero F.D."/>
            <person name="Moolhuijzen P."/>
            <person name="Goolsby J.A."/>
            <person name="Tidwell J."/>
            <person name="Bellgard S.E."/>
            <person name="Bellgard M.I."/>
        </authorList>
    </citation>
    <scope>NUCLEOTIDE SEQUENCE</scope>
    <source>
        <tissue evidence="3">Shoot tissue taken approximately 20 cm above the soil surface</tissue>
    </source>
</reference>
<dbReference type="InterPro" id="IPR019557">
    <property type="entry name" value="AminoTfrase-like_pln_mobile"/>
</dbReference>
<feature type="region of interest" description="Disordered" evidence="1">
    <location>
        <begin position="1210"/>
        <end position="1241"/>
    </location>
</feature>
<feature type="region of interest" description="Disordered" evidence="1">
    <location>
        <begin position="839"/>
        <end position="904"/>
    </location>
</feature>
<sequence length="1241" mass="136766">MRQAVFPIAVRLARGQRVALGPAVLASLYRDLRDIKAFLVAAAATTTTGNADMLSTLSLYAPLYILQLWMWERFPALRPGRDNPVRDGEPMATRWHDLSRRLNPTLIREALSSEDNFAWEPYVGSVKKHTGWVRSSDLAGNDELRSLAHCLRPSELVGMDCIEQYLPHRVARQFGLDQDVPGDVLRANQDWVVAWQTYELEGKNVSFFIPHSKPGITAWYAQWWRQQLPPSDLNAGAASIPVEWKASKRKVKKTPAAMEAEAEKERKLKKARPSPSPSDKKRKLEELYDAKLSDWLTTARNGISDAAGGSCNRGSLPKYDMGSDEALLPNIQNSNDDVVLLMPRKQTASPAVMALKDNDMHLALGERGNFIVYRPPDVPSGEPEGGVTETLEEEKLNIPVDRSLDITDRPEGAPAVMELPKEASGVSDRAAELTTPAIQEIEEEKVAIEGAICIRETSPSEKDIAIVTKADGGVGVSEKAGRATKEGIEAAPQNQQEVDAGVMNVSHDAVALPEEEPPIQRTNNGGGCSDVSCIMEDSNVAGGLSTNDGETTGCDFVVQEGREVPCVEEIGGGENNEMVEKSREEKPQEAPQIETMECLLDTVLRGTDNDGEQKMVPPRLEEVGTSNNMALVHLGVAEVENTELNKDINLAKKDSEDMPVEGAEEENTEFSEVHHTDMAEPKMHSHFTTEKPEKTTEVECDEIDGTTRLTGRDTDGKLGDVPEVGHAKIENIRGLIVNAGAENLAEVSQVEPAEVVDIKGLMKEDTDNKPEDVPESENTESEGTHGPMEEDTDGRPKEIDDVNAELEKADGHEGNSDRPEGISQVDLLTGDEARWLAKEEIGDNITEVPQIEYAKLRDEAPIEEDTREKPHADSQDLPEKDVEKSEEADKLEQEGEGCKVSMEKDKENINDALGVEQAEGQGKALTEKDMHNHVEGITLVEQLDGQSERLTRIGTDEIPEETTQTQEKEFDKDVVEDSEISTNAGMPCSSATGQLKENQKEVSHEGMIEEQCIQNVELINQREPSSDATPMGIEGVYDHKTLDMHEEVALKQKQDSTIICENREMTMLESSHMLNSGVKSDLVTLEVDETHAAGGIQNQEILDLDKQLAMEERQDQGTTIESNKMSTAEDADILVRGEYQIDPTGTDVNEVELTKGIQNHELQENKKQLEMEEKQEKTTIENDKINMSEDAATLVCGEYQIDPAGTEVNEVKSNKGIQNQRLLDNKKTTSNGGKPGSRNYN</sequence>
<feature type="region of interest" description="Disordered" evidence="1">
    <location>
        <begin position="758"/>
        <end position="826"/>
    </location>
</feature>
<evidence type="ECO:0000256" key="1">
    <source>
        <dbReference type="SAM" id="MobiDB-lite"/>
    </source>
</evidence>
<feature type="compositionally biased region" description="Polar residues" evidence="1">
    <location>
        <begin position="1215"/>
        <end position="1241"/>
    </location>
</feature>
<dbReference type="EMBL" id="GBRH01215711">
    <property type="protein sequence ID" value="JAD82184.1"/>
    <property type="molecule type" value="Transcribed_RNA"/>
</dbReference>
<feature type="compositionally biased region" description="Basic and acidic residues" evidence="1">
    <location>
        <begin position="854"/>
        <end position="904"/>
    </location>
</feature>
<name>A0A0A9D0T9_ARUDO</name>
<dbReference type="PANTHER" id="PTHR46033">
    <property type="entry name" value="PROTEIN MAIN-LIKE 2"/>
    <property type="match status" value="1"/>
</dbReference>